<dbReference type="OrthoDB" id="9804984at2"/>
<evidence type="ECO:0000256" key="14">
    <source>
        <dbReference type="ARBA" id="ARBA00049229"/>
    </source>
</evidence>
<evidence type="ECO:0000313" key="19">
    <source>
        <dbReference type="EMBL" id="KGO06549.1"/>
    </source>
</evidence>
<comment type="similarity">
    <text evidence="6 16">Belongs to the class-IV pyridoxal-phosphate-dependent aminotransferase family.</text>
</comment>
<evidence type="ECO:0000256" key="1">
    <source>
        <dbReference type="ARBA" id="ARBA00001933"/>
    </source>
</evidence>
<evidence type="ECO:0000256" key="7">
    <source>
        <dbReference type="ARBA" id="ARBA00022576"/>
    </source>
</evidence>
<comment type="catalytic activity">
    <reaction evidence="12 18">
        <text>L-valine + 2-oxoglutarate = 3-methyl-2-oxobutanoate + L-glutamate</text>
        <dbReference type="Rhea" id="RHEA:24813"/>
        <dbReference type="ChEBI" id="CHEBI:11851"/>
        <dbReference type="ChEBI" id="CHEBI:16810"/>
        <dbReference type="ChEBI" id="CHEBI:29985"/>
        <dbReference type="ChEBI" id="CHEBI:57762"/>
        <dbReference type="EC" id="2.6.1.42"/>
    </reaction>
</comment>
<comment type="cofactor">
    <cofactor evidence="1 17">
        <name>pyridoxal 5'-phosphate</name>
        <dbReference type="ChEBI" id="CHEBI:597326"/>
    </cofactor>
</comment>
<dbReference type="InterPro" id="IPR043131">
    <property type="entry name" value="BCAT-like_N"/>
</dbReference>
<dbReference type="PANTHER" id="PTHR11825:SF44">
    <property type="entry name" value="BRANCHED-CHAIN-AMINO-ACID AMINOTRANSFERASE"/>
    <property type="match status" value="1"/>
</dbReference>
<dbReference type="PIRSF" id="PIRSF006468">
    <property type="entry name" value="BCAT1"/>
    <property type="match status" value="1"/>
</dbReference>
<evidence type="ECO:0000256" key="5">
    <source>
        <dbReference type="ARBA" id="ARBA00005072"/>
    </source>
</evidence>
<dbReference type="PANTHER" id="PTHR11825">
    <property type="entry name" value="SUBGROUP IIII AMINOTRANSFERASE"/>
    <property type="match status" value="1"/>
</dbReference>
<dbReference type="NCBIfam" id="TIGR01123">
    <property type="entry name" value="ilvE_II"/>
    <property type="match status" value="1"/>
</dbReference>
<evidence type="ECO:0000313" key="20">
    <source>
        <dbReference type="Proteomes" id="UP000030140"/>
    </source>
</evidence>
<evidence type="ECO:0000256" key="8">
    <source>
        <dbReference type="ARBA" id="ARBA00022605"/>
    </source>
</evidence>
<comment type="catalytic activity">
    <reaction evidence="13 18">
        <text>L-isoleucine + 2-oxoglutarate = (S)-3-methyl-2-oxopentanoate + L-glutamate</text>
        <dbReference type="Rhea" id="RHEA:24801"/>
        <dbReference type="ChEBI" id="CHEBI:16810"/>
        <dbReference type="ChEBI" id="CHEBI:29985"/>
        <dbReference type="ChEBI" id="CHEBI:35146"/>
        <dbReference type="ChEBI" id="CHEBI:58045"/>
        <dbReference type="EC" id="2.6.1.42"/>
    </reaction>
</comment>
<comment type="pathway">
    <text evidence="5">Amino-acid biosynthesis; L-leucine biosynthesis; L-leucine from 3-methyl-2-oxobutanoate: step 4/4.</text>
</comment>
<comment type="caution">
    <text evidence="19">The sequence shown here is derived from an EMBL/GenBank/DDBJ whole genome shotgun (WGS) entry which is preliminary data.</text>
</comment>
<evidence type="ECO:0000256" key="12">
    <source>
        <dbReference type="ARBA" id="ARBA00048212"/>
    </source>
</evidence>
<dbReference type="UniPathway" id="UPA00049">
    <property type="reaction ID" value="UER00062"/>
</dbReference>
<dbReference type="SUPFAM" id="SSF56752">
    <property type="entry name" value="D-aminoacid aminotransferase-like PLP-dependent enzymes"/>
    <property type="match status" value="1"/>
</dbReference>
<dbReference type="InterPro" id="IPR018300">
    <property type="entry name" value="Aminotrans_IV_CS"/>
</dbReference>
<evidence type="ECO:0000256" key="10">
    <source>
        <dbReference type="ARBA" id="ARBA00022898"/>
    </source>
</evidence>
<dbReference type="GO" id="GO:0009097">
    <property type="term" value="P:isoleucine biosynthetic process"/>
    <property type="evidence" value="ECO:0007669"/>
    <property type="project" value="UniProtKB-UniPathway"/>
</dbReference>
<dbReference type="EMBL" id="JSAQ01000001">
    <property type="protein sequence ID" value="KGO06549.1"/>
    <property type="molecule type" value="Genomic_DNA"/>
</dbReference>
<dbReference type="RefSeq" id="WP_021778091.1">
    <property type="nucleotide sequence ID" value="NZ_CP015125.1"/>
</dbReference>
<dbReference type="PATRIC" id="fig|1300343.5.peg.189"/>
<dbReference type="KEGG" id="ddo:I597_0190"/>
<dbReference type="GO" id="GO:0009098">
    <property type="term" value="P:L-leucine biosynthetic process"/>
    <property type="evidence" value="ECO:0007669"/>
    <property type="project" value="UniProtKB-UniPathway"/>
</dbReference>
<dbReference type="InterPro" id="IPR005786">
    <property type="entry name" value="B_amino_transII"/>
</dbReference>
<keyword evidence="11 18" id="KW-0100">Branched-chain amino acid biosynthesis</keyword>
<evidence type="ECO:0000256" key="3">
    <source>
        <dbReference type="ARBA" id="ARBA00004824"/>
    </source>
</evidence>
<dbReference type="Pfam" id="PF01063">
    <property type="entry name" value="Aminotran_4"/>
    <property type="match status" value="1"/>
</dbReference>
<dbReference type="InterPro" id="IPR033939">
    <property type="entry name" value="BCAT_family"/>
</dbReference>
<organism evidence="19 20">
    <name type="scientific">Dokdonia donghaensis DSW-1</name>
    <dbReference type="NCBI Taxonomy" id="1300343"/>
    <lineage>
        <taxon>Bacteria</taxon>
        <taxon>Pseudomonadati</taxon>
        <taxon>Bacteroidota</taxon>
        <taxon>Flavobacteriia</taxon>
        <taxon>Flavobacteriales</taxon>
        <taxon>Flavobacteriaceae</taxon>
        <taxon>Dokdonia</taxon>
    </lineage>
</organism>
<dbReference type="GO" id="GO:0052654">
    <property type="term" value="F:L-leucine-2-oxoglutarate transaminase activity"/>
    <property type="evidence" value="ECO:0007669"/>
    <property type="project" value="RHEA"/>
</dbReference>
<evidence type="ECO:0000256" key="11">
    <source>
        <dbReference type="ARBA" id="ARBA00023304"/>
    </source>
</evidence>
<comment type="catalytic activity">
    <reaction evidence="14 18">
        <text>L-leucine + 2-oxoglutarate = 4-methyl-2-oxopentanoate + L-glutamate</text>
        <dbReference type="Rhea" id="RHEA:18321"/>
        <dbReference type="ChEBI" id="CHEBI:16810"/>
        <dbReference type="ChEBI" id="CHEBI:17865"/>
        <dbReference type="ChEBI" id="CHEBI:29985"/>
        <dbReference type="ChEBI" id="CHEBI:57427"/>
        <dbReference type="EC" id="2.6.1.42"/>
    </reaction>
</comment>
<dbReference type="UniPathway" id="UPA00047">
    <property type="reaction ID" value="UER00058"/>
</dbReference>
<proteinExistence type="inferred from homology"/>
<dbReference type="InterPro" id="IPR001544">
    <property type="entry name" value="Aminotrans_IV"/>
</dbReference>
<comment type="function">
    <text evidence="2">Acts on leucine, isoleucine and valine.</text>
</comment>
<evidence type="ECO:0000256" key="15">
    <source>
        <dbReference type="PIRSR" id="PIRSR006468-1"/>
    </source>
</evidence>
<dbReference type="AlphaFoldDB" id="A0A0A2GTE6"/>
<dbReference type="InterPro" id="IPR043132">
    <property type="entry name" value="BCAT-like_C"/>
</dbReference>
<dbReference type="PROSITE" id="PS00770">
    <property type="entry name" value="AA_TRANSFER_CLASS_4"/>
    <property type="match status" value="1"/>
</dbReference>
<reference evidence="19 20" key="1">
    <citation type="submission" date="2014-10" db="EMBL/GenBank/DDBJ databases">
        <title>Draft genome sequence of the proteorhodopsin-containing marine bacterium Dokdonia donghaensis.</title>
        <authorList>
            <person name="Gomez-Consarnau L."/>
            <person name="Gonzalez J.M."/>
            <person name="Riedel T."/>
            <person name="Jaenicke S."/>
            <person name="Wagner-Doebler I."/>
            <person name="Fuhrman J.A."/>
        </authorList>
    </citation>
    <scope>NUCLEOTIDE SEQUENCE [LARGE SCALE GENOMIC DNA]</scope>
    <source>
        <strain evidence="19 20">DSW-1</strain>
    </source>
</reference>
<keyword evidence="20" id="KW-1185">Reference proteome</keyword>
<dbReference type="GO" id="GO:0052656">
    <property type="term" value="F:L-isoleucine-2-oxoglutarate transaminase activity"/>
    <property type="evidence" value="ECO:0007669"/>
    <property type="project" value="RHEA"/>
</dbReference>
<evidence type="ECO:0000256" key="9">
    <source>
        <dbReference type="ARBA" id="ARBA00022679"/>
    </source>
</evidence>
<keyword evidence="10 17" id="KW-0663">Pyridoxal phosphate</keyword>
<name>A0A0A2GTE6_9FLAO</name>
<dbReference type="Gene3D" id="3.30.470.10">
    <property type="match status" value="1"/>
</dbReference>
<feature type="modified residue" description="N6-(pyridoxal phosphate)lysine" evidence="15">
    <location>
        <position position="195"/>
    </location>
</feature>
<dbReference type="NCBIfam" id="NF009897">
    <property type="entry name" value="PRK13357.1"/>
    <property type="match status" value="1"/>
</dbReference>
<evidence type="ECO:0000256" key="4">
    <source>
        <dbReference type="ARBA" id="ARBA00004931"/>
    </source>
</evidence>
<evidence type="ECO:0000256" key="17">
    <source>
        <dbReference type="RuleBase" id="RU004516"/>
    </source>
</evidence>
<accession>A0A0A2GTE6</accession>
<protein>
    <recommendedName>
        <fullName evidence="18">Branched-chain-amino-acid aminotransferase</fullName>
        <ecNumber evidence="18">2.6.1.42</ecNumber>
    </recommendedName>
</protein>
<evidence type="ECO:0000256" key="16">
    <source>
        <dbReference type="RuleBase" id="RU004106"/>
    </source>
</evidence>
<dbReference type="GO" id="GO:0052655">
    <property type="term" value="F:L-valine-2-oxoglutarate transaminase activity"/>
    <property type="evidence" value="ECO:0007669"/>
    <property type="project" value="RHEA"/>
</dbReference>
<sequence length="354" mass="39421">METTSTLKITKRDNSKIADVDFNNLAFGSVFTDHMFSVEYVNGQWQQPEIVPYGPISMDPSAKVFHYGQAVFEGMKAFKDDQGDIFLFRPEDNWERINTSSARLAMPELPKEVFMEGLMELLKLDEAWIKAGDGNSLYIRPFHIATQPGVSASPSDRYKFMIILAPAQSYYSGEVSVVFAEKYSRAASGGVGYAKAAGNYAAQFYPTNLAKEEGYQQVIWTDANTHEYLEEAGTMNVFFRVGDKLLTAPTNDTILNGITRKSIIQLAEAAGITVEVRPVAVKEIVEAAQAGELKEIFGVGTAAVVVPFKSFAYKGEDHKLNAPENSYGVQFKKDLNDIQYNRTEDKYGWRVAVK</sequence>
<dbReference type="CDD" id="cd01557">
    <property type="entry name" value="BCAT_beta_family"/>
    <property type="match status" value="1"/>
</dbReference>
<comment type="pathway">
    <text evidence="4">Amino-acid biosynthesis; L-valine biosynthesis; L-valine from pyruvate: step 4/4.</text>
</comment>
<dbReference type="Proteomes" id="UP000030140">
    <property type="component" value="Unassembled WGS sequence"/>
</dbReference>
<keyword evidence="8 18" id="KW-0028">Amino-acid biosynthesis</keyword>
<dbReference type="UniPathway" id="UPA00048">
    <property type="reaction ID" value="UER00073"/>
</dbReference>
<evidence type="ECO:0000256" key="13">
    <source>
        <dbReference type="ARBA" id="ARBA00048798"/>
    </source>
</evidence>
<evidence type="ECO:0000256" key="6">
    <source>
        <dbReference type="ARBA" id="ARBA00009320"/>
    </source>
</evidence>
<dbReference type="GO" id="GO:0009099">
    <property type="term" value="P:L-valine biosynthetic process"/>
    <property type="evidence" value="ECO:0007669"/>
    <property type="project" value="UniProtKB-UniPathway"/>
</dbReference>
<keyword evidence="9 18" id="KW-0808">Transferase</keyword>
<evidence type="ECO:0000256" key="2">
    <source>
        <dbReference type="ARBA" id="ARBA00003109"/>
    </source>
</evidence>
<keyword evidence="7 18" id="KW-0032">Aminotransferase</keyword>
<comment type="pathway">
    <text evidence="3">Amino-acid biosynthesis; L-isoleucine biosynthesis; L-isoleucine from 2-oxobutanoate: step 4/4.</text>
</comment>
<dbReference type="EC" id="2.6.1.42" evidence="18"/>
<gene>
    <name evidence="19" type="ORF">NV36_06640</name>
</gene>
<dbReference type="Gene3D" id="3.20.10.10">
    <property type="entry name" value="D-amino Acid Aminotransferase, subunit A, domain 2"/>
    <property type="match status" value="1"/>
</dbReference>
<dbReference type="InterPro" id="IPR036038">
    <property type="entry name" value="Aminotransferase-like"/>
</dbReference>
<evidence type="ECO:0000256" key="18">
    <source>
        <dbReference type="RuleBase" id="RU004517"/>
    </source>
</evidence>